<evidence type="ECO:0000313" key="2">
    <source>
        <dbReference type="Proteomes" id="UP001596413"/>
    </source>
</evidence>
<dbReference type="EMBL" id="JBHSZO010000033">
    <property type="protein sequence ID" value="MFC7220353.1"/>
    <property type="molecule type" value="Genomic_DNA"/>
</dbReference>
<dbReference type="Proteomes" id="UP001596413">
    <property type="component" value="Unassembled WGS sequence"/>
</dbReference>
<keyword evidence="2" id="KW-1185">Reference proteome</keyword>
<reference evidence="2" key="1">
    <citation type="journal article" date="2019" name="Int. J. Syst. Evol. Microbiol.">
        <title>The Global Catalogue of Microorganisms (GCM) 10K type strain sequencing project: providing services to taxonomists for standard genome sequencing and annotation.</title>
        <authorList>
            <consortium name="The Broad Institute Genomics Platform"/>
            <consortium name="The Broad Institute Genome Sequencing Center for Infectious Disease"/>
            <person name="Wu L."/>
            <person name="Ma J."/>
        </authorList>
    </citation>
    <scope>NUCLEOTIDE SEQUENCE [LARGE SCALE GENOMIC DNA]</scope>
    <source>
        <strain evidence="2">CGMCC 1.13681</strain>
    </source>
</reference>
<proteinExistence type="predicted"/>
<sequence length="141" mass="14636">MLVHNSCGPVKNSKADDLPFEQMAADFEGVTKISAGTSEFTQAAAGNGSYLWTVGEGGELNMVRSSPGIHHTIASGGEPVMAAGQVIFNGGPVTSFDNMTGHYTPTPECACVFIQRGVDAFAAQGIRIPLSAIRDYGGMAP</sequence>
<gene>
    <name evidence="1" type="ORF">ACFQLX_19605</name>
</gene>
<name>A0ABW2GLG8_9ACTN</name>
<comment type="caution">
    <text evidence="1">The sequence shown here is derived from an EMBL/GenBank/DDBJ whole genome shotgun (WGS) entry which is preliminary data.</text>
</comment>
<accession>A0ABW2GLG8</accession>
<evidence type="ECO:0000313" key="1">
    <source>
        <dbReference type="EMBL" id="MFC7220353.1"/>
    </source>
</evidence>
<protein>
    <submittedName>
        <fullName evidence="1">Uncharacterized protein</fullName>
    </submittedName>
</protein>
<organism evidence="1 2">
    <name type="scientific">Streptomyces polyrhachis</name>
    <dbReference type="NCBI Taxonomy" id="1282885"/>
    <lineage>
        <taxon>Bacteria</taxon>
        <taxon>Bacillati</taxon>
        <taxon>Actinomycetota</taxon>
        <taxon>Actinomycetes</taxon>
        <taxon>Kitasatosporales</taxon>
        <taxon>Streptomycetaceae</taxon>
        <taxon>Streptomyces</taxon>
    </lineage>
</organism>
<dbReference type="RefSeq" id="WP_386416976.1">
    <property type="nucleotide sequence ID" value="NZ_JBHSZO010000033.1"/>
</dbReference>